<proteinExistence type="predicted"/>
<evidence type="ECO:0000313" key="3">
    <source>
        <dbReference type="EMBL" id="EDW58849.1"/>
    </source>
</evidence>
<dbReference type="InParanoid" id="B4ME84"/>
<feature type="compositionally biased region" description="Basic residues" evidence="1">
    <location>
        <begin position="211"/>
        <end position="227"/>
    </location>
</feature>
<evidence type="ECO:0000256" key="2">
    <source>
        <dbReference type="SAM" id="SignalP"/>
    </source>
</evidence>
<dbReference type="OMA" id="DFAPYWY"/>
<name>B4ME84_DROVI</name>
<dbReference type="HOGENOM" id="CLU_062310_0_0_1"/>
<feature type="signal peptide" evidence="2">
    <location>
        <begin position="1"/>
        <end position="23"/>
    </location>
</feature>
<dbReference type="EMBL" id="CH940662">
    <property type="protein sequence ID" value="EDW58849.1"/>
    <property type="molecule type" value="Genomic_DNA"/>
</dbReference>
<feature type="compositionally biased region" description="Acidic residues" evidence="1">
    <location>
        <begin position="330"/>
        <end position="345"/>
    </location>
</feature>
<dbReference type="eggNOG" id="ENOG502S2K6">
    <property type="taxonomic scope" value="Eukaryota"/>
</dbReference>
<evidence type="ECO:0000256" key="1">
    <source>
        <dbReference type="SAM" id="MobiDB-lite"/>
    </source>
</evidence>
<reference evidence="3 4" key="1">
    <citation type="journal article" date="2007" name="Nature">
        <title>Evolution of genes and genomes on the Drosophila phylogeny.</title>
        <authorList>
            <consortium name="Drosophila 12 Genomes Consortium"/>
            <person name="Clark A.G."/>
            <person name="Eisen M.B."/>
            <person name="Smith D.R."/>
            <person name="Bergman C.M."/>
            <person name="Oliver B."/>
            <person name="Markow T.A."/>
            <person name="Kaufman T.C."/>
            <person name="Kellis M."/>
            <person name="Gelbart W."/>
            <person name="Iyer V.N."/>
            <person name="Pollard D.A."/>
            <person name="Sackton T.B."/>
            <person name="Larracuente A.M."/>
            <person name="Singh N.D."/>
            <person name="Abad J.P."/>
            <person name="Abt D.N."/>
            <person name="Adryan B."/>
            <person name="Aguade M."/>
            <person name="Akashi H."/>
            <person name="Anderson W.W."/>
            <person name="Aquadro C.F."/>
            <person name="Ardell D.H."/>
            <person name="Arguello R."/>
            <person name="Artieri C.G."/>
            <person name="Barbash D.A."/>
            <person name="Barker D."/>
            <person name="Barsanti P."/>
            <person name="Batterham P."/>
            <person name="Batzoglou S."/>
            <person name="Begun D."/>
            <person name="Bhutkar A."/>
            <person name="Blanco E."/>
            <person name="Bosak S.A."/>
            <person name="Bradley R.K."/>
            <person name="Brand A.D."/>
            <person name="Brent M.R."/>
            <person name="Brooks A.N."/>
            <person name="Brown R.H."/>
            <person name="Butlin R.K."/>
            <person name="Caggese C."/>
            <person name="Calvi B.R."/>
            <person name="Bernardo de Carvalho A."/>
            <person name="Caspi A."/>
            <person name="Castrezana S."/>
            <person name="Celniker S.E."/>
            <person name="Chang J.L."/>
            <person name="Chapple C."/>
            <person name="Chatterji S."/>
            <person name="Chinwalla A."/>
            <person name="Civetta A."/>
            <person name="Clifton S.W."/>
            <person name="Comeron J.M."/>
            <person name="Costello J.C."/>
            <person name="Coyne J.A."/>
            <person name="Daub J."/>
            <person name="David R.G."/>
            <person name="Delcher A.L."/>
            <person name="Delehaunty K."/>
            <person name="Do C.B."/>
            <person name="Ebling H."/>
            <person name="Edwards K."/>
            <person name="Eickbush T."/>
            <person name="Evans J.D."/>
            <person name="Filipski A."/>
            <person name="Findeiss S."/>
            <person name="Freyhult E."/>
            <person name="Fulton L."/>
            <person name="Fulton R."/>
            <person name="Garcia A.C."/>
            <person name="Gardiner A."/>
            <person name="Garfield D.A."/>
            <person name="Garvin B.E."/>
            <person name="Gibson G."/>
            <person name="Gilbert D."/>
            <person name="Gnerre S."/>
            <person name="Godfrey J."/>
            <person name="Good R."/>
            <person name="Gotea V."/>
            <person name="Gravely B."/>
            <person name="Greenberg A.J."/>
            <person name="Griffiths-Jones S."/>
            <person name="Gross S."/>
            <person name="Guigo R."/>
            <person name="Gustafson E.A."/>
            <person name="Haerty W."/>
            <person name="Hahn M.W."/>
            <person name="Halligan D.L."/>
            <person name="Halpern A.L."/>
            <person name="Halter G.M."/>
            <person name="Han M.V."/>
            <person name="Heger A."/>
            <person name="Hillier L."/>
            <person name="Hinrichs A.S."/>
            <person name="Holmes I."/>
            <person name="Hoskins R.A."/>
            <person name="Hubisz M.J."/>
            <person name="Hultmark D."/>
            <person name="Huntley M.A."/>
            <person name="Jaffe D.B."/>
            <person name="Jagadeeshan S."/>
            <person name="Jeck W.R."/>
            <person name="Johnson J."/>
            <person name="Jones C.D."/>
            <person name="Jordan W.C."/>
            <person name="Karpen G.H."/>
            <person name="Kataoka E."/>
            <person name="Keightley P.D."/>
            <person name="Kheradpour P."/>
            <person name="Kirkness E.F."/>
            <person name="Koerich L.B."/>
            <person name="Kristiansen K."/>
            <person name="Kudrna D."/>
            <person name="Kulathinal R.J."/>
            <person name="Kumar S."/>
            <person name="Kwok R."/>
            <person name="Lander E."/>
            <person name="Langley C.H."/>
            <person name="Lapoint R."/>
            <person name="Lazzaro B.P."/>
            <person name="Lee S.J."/>
            <person name="Levesque L."/>
            <person name="Li R."/>
            <person name="Lin C.F."/>
            <person name="Lin M.F."/>
            <person name="Lindblad-Toh K."/>
            <person name="Llopart A."/>
            <person name="Long M."/>
            <person name="Low L."/>
            <person name="Lozovsky E."/>
            <person name="Lu J."/>
            <person name="Luo M."/>
            <person name="Machado C.A."/>
            <person name="Makalowski W."/>
            <person name="Marzo M."/>
            <person name="Matsuda M."/>
            <person name="Matzkin L."/>
            <person name="McAllister B."/>
            <person name="McBride C.S."/>
            <person name="McKernan B."/>
            <person name="McKernan K."/>
            <person name="Mendez-Lago M."/>
            <person name="Minx P."/>
            <person name="Mollenhauer M.U."/>
            <person name="Montooth K."/>
            <person name="Mount S.M."/>
            <person name="Mu X."/>
            <person name="Myers E."/>
            <person name="Negre B."/>
            <person name="Newfeld S."/>
            <person name="Nielsen R."/>
            <person name="Noor M.A."/>
            <person name="O'Grady P."/>
            <person name="Pachter L."/>
            <person name="Papaceit M."/>
            <person name="Parisi M.J."/>
            <person name="Parisi M."/>
            <person name="Parts L."/>
            <person name="Pedersen J.S."/>
            <person name="Pesole G."/>
            <person name="Phillippy A.M."/>
            <person name="Ponting C.P."/>
            <person name="Pop M."/>
            <person name="Porcelli D."/>
            <person name="Powell J.R."/>
            <person name="Prohaska S."/>
            <person name="Pruitt K."/>
            <person name="Puig M."/>
            <person name="Quesneville H."/>
            <person name="Ram K.R."/>
            <person name="Rand D."/>
            <person name="Rasmussen M.D."/>
            <person name="Reed L.K."/>
            <person name="Reenan R."/>
            <person name="Reily A."/>
            <person name="Remington K.A."/>
            <person name="Rieger T.T."/>
            <person name="Ritchie M.G."/>
            <person name="Robin C."/>
            <person name="Rogers Y.H."/>
            <person name="Rohde C."/>
            <person name="Rozas J."/>
            <person name="Rubenfield M.J."/>
            <person name="Ruiz A."/>
            <person name="Russo S."/>
            <person name="Salzberg S.L."/>
            <person name="Sanchez-Gracia A."/>
            <person name="Saranga D.J."/>
            <person name="Sato H."/>
            <person name="Schaeffer S.W."/>
            <person name="Schatz M.C."/>
            <person name="Schlenke T."/>
            <person name="Schwartz R."/>
            <person name="Segarra C."/>
            <person name="Singh R.S."/>
            <person name="Sirot L."/>
            <person name="Sirota M."/>
            <person name="Sisneros N.B."/>
            <person name="Smith C.D."/>
            <person name="Smith T.F."/>
            <person name="Spieth J."/>
            <person name="Stage D.E."/>
            <person name="Stark A."/>
            <person name="Stephan W."/>
            <person name="Strausberg R.L."/>
            <person name="Strempel S."/>
            <person name="Sturgill D."/>
            <person name="Sutton G."/>
            <person name="Sutton G.G."/>
            <person name="Tao W."/>
            <person name="Teichmann S."/>
            <person name="Tobari Y.N."/>
            <person name="Tomimura Y."/>
            <person name="Tsolas J.M."/>
            <person name="Valente V.L."/>
            <person name="Venter E."/>
            <person name="Venter J.C."/>
            <person name="Vicario S."/>
            <person name="Vieira F.G."/>
            <person name="Vilella A.J."/>
            <person name="Villasante A."/>
            <person name="Walenz B."/>
            <person name="Wang J."/>
            <person name="Wasserman M."/>
            <person name="Watts T."/>
            <person name="Wilson D."/>
            <person name="Wilson R.K."/>
            <person name="Wing R.A."/>
            <person name="Wolfner M.F."/>
            <person name="Wong A."/>
            <person name="Wong G.K."/>
            <person name="Wu C.I."/>
            <person name="Wu G."/>
            <person name="Yamamoto D."/>
            <person name="Yang H.P."/>
            <person name="Yang S.P."/>
            <person name="Yorke J.A."/>
            <person name="Yoshida K."/>
            <person name="Zdobnov E."/>
            <person name="Zhang P."/>
            <person name="Zhang Y."/>
            <person name="Zimin A.V."/>
            <person name="Baldwin J."/>
            <person name="Abdouelleil A."/>
            <person name="Abdulkadir J."/>
            <person name="Abebe A."/>
            <person name="Abera B."/>
            <person name="Abreu J."/>
            <person name="Acer S.C."/>
            <person name="Aftuck L."/>
            <person name="Alexander A."/>
            <person name="An P."/>
            <person name="Anderson E."/>
            <person name="Anderson S."/>
            <person name="Arachi H."/>
            <person name="Azer M."/>
            <person name="Bachantsang P."/>
            <person name="Barry A."/>
            <person name="Bayul T."/>
            <person name="Berlin A."/>
            <person name="Bessette D."/>
            <person name="Bloom T."/>
            <person name="Blye J."/>
            <person name="Boguslavskiy L."/>
            <person name="Bonnet C."/>
            <person name="Boukhgalter B."/>
            <person name="Bourzgui I."/>
            <person name="Brown A."/>
            <person name="Cahill P."/>
            <person name="Channer S."/>
            <person name="Cheshatsang Y."/>
            <person name="Chuda L."/>
            <person name="Citroen M."/>
            <person name="Collymore A."/>
            <person name="Cooke P."/>
            <person name="Costello M."/>
            <person name="D'Aco K."/>
            <person name="Daza R."/>
            <person name="De Haan G."/>
            <person name="DeGray S."/>
            <person name="DeMaso C."/>
            <person name="Dhargay N."/>
            <person name="Dooley K."/>
            <person name="Dooley E."/>
            <person name="Doricent M."/>
            <person name="Dorje P."/>
            <person name="Dorjee K."/>
            <person name="Dupes A."/>
            <person name="Elong R."/>
            <person name="Falk J."/>
            <person name="Farina A."/>
            <person name="Faro S."/>
            <person name="Ferguson D."/>
            <person name="Fisher S."/>
            <person name="Foley C.D."/>
            <person name="Franke A."/>
            <person name="Friedrich D."/>
            <person name="Gadbois L."/>
            <person name="Gearin G."/>
            <person name="Gearin C.R."/>
            <person name="Giannoukos G."/>
            <person name="Goode T."/>
            <person name="Graham J."/>
            <person name="Grandbois E."/>
            <person name="Grewal S."/>
            <person name="Gyaltsen K."/>
            <person name="Hafez N."/>
            <person name="Hagos B."/>
            <person name="Hall J."/>
            <person name="Henson C."/>
            <person name="Hollinger A."/>
            <person name="Honan T."/>
            <person name="Huard M.D."/>
            <person name="Hughes L."/>
            <person name="Hurhula B."/>
            <person name="Husby M.E."/>
            <person name="Kamat A."/>
            <person name="Kanga B."/>
            <person name="Kashin S."/>
            <person name="Khazanovich D."/>
            <person name="Kisner P."/>
            <person name="Lance K."/>
            <person name="Lara M."/>
            <person name="Lee W."/>
            <person name="Lennon N."/>
            <person name="Letendre F."/>
            <person name="LeVine R."/>
            <person name="Lipovsky A."/>
            <person name="Liu X."/>
            <person name="Liu J."/>
            <person name="Liu S."/>
            <person name="Lokyitsang T."/>
            <person name="Lokyitsang Y."/>
            <person name="Lubonja R."/>
            <person name="Lui A."/>
            <person name="MacDonald P."/>
            <person name="Magnisalis V."/>
            <person name="Maru K."/>
            <person name="Matthews C."/>
            <person name="McCusker W."/>
            <person name="McDonough S."/>
            <person name="Mehta T."/>
            <person name="Meldrim J."/>
            <person name="Meneus L."/>
            <person name="Mihai O."/>
            <person name="Mihalev A."/>
            <person name="Mihova T."/>
            <person name="Mittelman R."/>
            <person name="Mlenga V."/>
            <person name="Montmayeur A."/>
            <person name="Mulrain L."/>
            <person name="Navidi A."/>
            <person name="Naylor J."/>
            <person name="Negash T."/>
            <person name="Nguyen T."/>
            <person name="Nguyen N."/>
            <person name="Nicol R."/>
            <person name="Norbu C."/>
            <person name="Norbu N."/>
            <person name="Novod N."/>
            <person name="O'Neill B."/>
            <person name="Osman S."/>
            <person name="Markiewicz E."/>
            <person name="Oyono O.L."/>
            <person name="Patti C."/>
            <person name="Phunkhang P."/>
            <person name="Pierre F."/>
            <person name="Priest M."/>
            <person name="Raghuraman S."/>
            <person name="Rege F."/>
            <person name="Reyes R."/>
            <person name="Rise C."/>
            <person name="Rogov P."/>
            <person name="Ross K."/>
            <person name="Ryan E."/>
            <person name="Settipalli S."/>
            <person name="Shea T."/>
            <person name="Sherpa N."/>
            <person name="Shi L."/>
            <person name="Shih D."/>
            <person name="Sparrow T."/>
            <person name="Spaulding J."/>
            <person name="Stalker J."/>
            <person name="Stange-Thomann N."/>
            <person name="Stavropoulos S."/>
            <person name="Stone C."/>
            <person name="Strader C."/>
            <person name="Tesfaye S."/>
            <person name="Thomson T."/>
            <person name="Thoulutsang Y."/>
            <person name="Thoulutsang D."/>
            <person name="Topham K."/>
            <person name="Topping I."/>
            <person name="Tsamla T."/>
            <person name="Vassiliev H."/>
            <person name="Vo A."/>
            <person name="Wangchuk T."/>
            <person name="Wangdi T."/>
            <person name="Weiand M."/>
            <person name="Wilkinson J."/>
            <person name="Wilson A."/>
            <person name="Yadav S."/>
            <person name="Young G."/>
            <person name="Yu Q."/>
            <person name="Zembek L."/>
            <person name="Zhong D."/>
            <person name="Zimmer A."/>
            <person name="Zwirko Z."/>
            <person name="Jaffe D.B."/>
            <person name="Alvarez P."/>
            <person name="Brockman W."/>
            <person name="Butler J."/>
            <person name="Chin C."/>
            <person name="Gnerre S."/>
            <person name="Grabherr M."/>
            <person name="Kleber M."/>
            <person name="Mauceli E."/>
            <person name="MacCallum I."/>
        </authorList>
    </citation>
    <scope>NUCLEOTIDE SEQUENCE [LARGE SCALE GENOMIC DNA]</scope>
    <source>
        <strain evidence="4">Tucson 15010-1051.87</strain>
    </source>
</reference>
<dbReference type="Proteomes" id="UP000008792">
    <property type="component" value="Unassembled WGS sequence"/>
</dbReference>
<dbReference type="OrthoDB" id="7883852at2759"/>
<feature type="compositionally biased region" description="Pro residues" evidence="1">
    <location>
        <begin position="241"/>
        <end position="253"/>
    </location>
</feature>
<sequence>MHSIWLSFCGLLLVLSSLGCLEAAPAKKQVANKAEQLVRVYPINEEQYERLLKLTNGKNVISEARLTSAGFTSVRNTLDSGWHSLLRIMGLTTTSYAEETKIDIDGQPLCVMQRSLADAAKPAESEPRAPSARAAGEDDSVINCIVVLKRDPALEALSSSNPDFAPYWYHENEQQLKLEPQAAELVAEQLAAPEDEHEQRLAATSTVAPQKRNKSKSQTKSKLHRTRTTLDSAARQYGSPYAPPPPPPPPPAPYGGGYGSPFGGPYPYGGYNQNPYSQYNPYAPPFGQQPPFGPQLPFGPQPYYPSQFYGQVPPYNPYPYYEQAEKEDKHDDDDDDESDEFDQSAEGEFVLDSSYDHDFYK</sequence>
<feature type="compositionally biased region" description="Pro residues" evidence="1">
    <location>
        <begin position="282"/>
        <end position="303"/>
    </location>
</feature>
<keyword evidence="2" id="KW-0732">Signal</keyword>
<gene>
    <name evidence="3" type="primary">Dvir\GJ17349</name>
    <name evidence="3" type="ORF">Dvir_GJ17349</name>
</gene>
<organism evidence="3 4">
    <name type="scientific">Drosophila virilis</name>
    <name type="common">Fruit fly</name>
    <dbReference type="NCBI Taxonomy" id="7244"/>
    <lineage>
        <taxon>Eukaryota</taxon>
        <taxon>Metazoa</taxon>
        <taxon>Ecdysozoa</taxon>
        <taxon>Arthropoda</taxon>
        <taxon>Hexapoda</taxon>
        <taxon>Insecta</taxon>
        <taxon>Pterygota</taxon>
        <taxon>Neoptera</taxon>
        <taxon>Endopterygota</taxon>
        <taxon>Diptera</taxon>
        <taxon>Brachycera</taxon>
        <taxon>Muscomorpha</taxon>
        <taxon>Ephydroidea</taxon>
        <taxon>Drosophilidae</taxon>
        <taxon>Drosophila</taxon>
    </lineage>
</organism>
<keyword evidence="4" id="KW-1185">Reference proteome</keyword>
<accession>B4ME84</accession>
<dbReference type="AlphaFoldDB" id="B4ME84"/>
<dbReference type="PhylomeDB" id="B4ME84"/>
<protein>
    <submittedName>
        <fullName evidence="3">Uncharacterized protein</fullName>
    </submittedName>
</protein>
<feature type="chain" id="PRO_5002814348" evidence="2">
    <location>
        <begin position="24"/>
        <end position="361"/>
    </location>
</feature>
<feature type="region of interest" description="Disordered" evidence="1">
    <location>
        <begin position="193"/>
        <end position="361"/>
    </location>
</feature>
<feature type="compositionally biased region" description="Low complexity" evidence="1">
    <location>
        <begin position="263"/>
        <end position="281"/>
    </location>
</feature>
<evidence type="ECO:0000313" key="4">
    <source>
        <dbReference type="Proteomes" id="UP000008792"/>
    </source>
</evidence>